<dbReference type="RefSeq" id="WP_155083739.1">
    <property type="nucleotide sequence ID" value="NZ_WMIA01000008.1"/>
</dbReference>
<keyword evidence="3 5" id="KW-1133">Transmembrane helix</keyword>
<evidence type="ECO:0000256" key="5">
    <source>
        <dbReference type="SAM" id="Phobius"/>
    </source>
</evidence>
<evidence type="ECO:0000313" key="8">
    <source>
        <dbReference type="Proteomes" id="UP000437131"/>
    </source>
</evidence>
<accession>A0A844GV59</accession>
<dbReference type="PANTHER" id="PTHR34457">
    <property type="entry name" value="EMBRYO DEFECTIVE 2410"/>
    <property type="match status" value="1"/>
</dbReference>
<reference evidence="7 8" key="1">
    <citation type="submission" date="2019-11" db="EMBL/GenBank/DDBJ databases">
        <title>Isolation of a new High Light Tolerant Cyanobacteria.</title>
        <authorList>
            <person name="Dobson Z."/>
            <person name="Vaughn N."/>
            <person name="Vaughn M."/>
            <person name="Fromme P."/>
            <person name="Mazor Y."/>
        </authorList>
    </citation>
    <scope>NUCLEOTIDE SEQUENCE [LARGE SCALE GENOMIC DNA]</scope>
    <source>
        <strain evidence="7 8">0216</strain>
    </source>
</reference>
<dbReference type="EMBL" id="WMIA01000008">
    <property type="protein sequence ID" value="MTF38931.1"/>
    <property type="molecule type" value="Genomic_DNA"/>
</dbReference>
<comment type="subcellular location">
    <subcellularLocation>
        <location evidence="1">Membrane</location>
        <topology evidence="1">Single-pass membrane protein</topology>
    </subcellularLocation>
</comment>
<name>A0A844GV59_9CHRO</name>
<dbReference type="GO" id="GO:0009306">
    <property type="term" value="P:protein secretion"/>
    <property type="evidence" value="ECO:0007669"/>
    <property type="project" value="InterPro"/>
</dbReference>
<proteinExistence type="predicted"/>
<evidence type="ECO:0000256" key="1">
    <source>
        <dbReference type="ARBA" id="ARBA00004167"/>
    </source>
</evidence>
<sequence length="1756" mass="194318">MIDSSDYSLSDSKKNKVTAEATQNQKNLWRWFTYLTLLSVGGGLSYGWYFTTEKLNPLLEKSISNYLSRPVELGKINTISFNHLTIGKTIIPSTATENDSAIVEEIIVHFNPLKLLSKKLDLDITLNQGEIYLQQDKNNSWLRLNISNQKSSLPWGLSINVNDIQLNSGNLFVKNNLNPEKYSQLNINLANFIFEENKNLFNVEGNVVAGGNVNLTGWRIPSDNQWVLNINAENILTETFNQLNLVRLPLQINSGKLQSNLTLEFQNENLDSIEGKINVNQVDVSFSQLPYPLVNSNGDINLSTDGEIKLDNITTNLGLIPTQVTGIIDKNRNLNINANITNSLTVDDVASSLKLTPFNLETEGKIKGNVSLTGNVYNPIVKVKIANADEEIKVAKIPLDKITANLAIVDSQLNIEDVTILPKIGGEIKGSGFINLQKANSKFSIDWQGKEIDGEKLLNLYQKTLPISLGKISGNYNFSGDWREFSNFQLIGASNITLPQGEARVKNLQLNSDSWLANIEISQGSLRDLSFINCEKLKCQDSILQGNFNLSGNTQNLNQENLKLEGDFSFNLGENQIVLENTYLKDNNWQTTLEVNNFPLTQLLSLSNNPENQFLNVPGIDKGNITAGLIVKGDLDNQENINIEGQGDIFLPQGKIKVNQIKVAENNFVANTFTEGFSLSQLNNSWDGQVKGDLTVKGNVNSITPDKISVDGNLSFAQGISLISQPVTVSFGWNGEYLQVNQAVSDNFQARGIINLDTKTQTIKDFDLDVTTQQMSLSKLSLPASLSLLNYQGNVDFQGKLIGNLSQPQLKGDVTLNKFEVASLNFSPLRGELSFSPQQGLDLTLNDSNSEDKLAVILDSQLKPQEIYLQKDTTQLRGLRESENFVVDMSEIPLGKVTKSWKNYLPTEIKEVGGILSGEVSFNLNDYSVSASKITITKPRLNHFHGDILTSEVIIKKDVIEFLNGNLHHQENEYKFTGKLVSLTNSPQLRLGIEIEDGDIQNLLTSWEFFEFADISKGFQPREYASAKDLYSANSNSNNRYSAENDTISVVSDKSASPSSESNLSANPPLFAINSEEDSLLETIDTLKKVENNLKLKREKILDKNLPSLEELTGKFNGVINLGFSSQDGVKADFDFRGDSWQWGDYEGNFLQVTGSYHNNLLTFLPVIIKSDETTLSLTGTFQPERISGEVTLSNFPLSQIADIANLPDTLNIQGNVNSAIAISGSEKNPLAKGNIEAIDVQINNKNIDQTNASFGLRNSRIDFLASSNLTNNNESLKLIGSLPFQIFPNSSKPNNNDFKLDINLNKDGFTLLDIVTNNQLKWLEGDGNIDLNIKGKYNQEKNSIKEVNTEGIITLNNGVVQGKAIDNQTISNINGQVLFDFSQLNIPNLVGEFSGGSISLNGSLPLIDPQLNNQFLSLNVSDLSLNIDELYRGNASAELNISGSFIRPNLGGEINLYDGQIELSKNQSDNIISEQGLINNINISDLYINLQDNIIIEQPPILNLRAKGQLNLKGKLNNLSPQGIIKLTNGNINLFTSQLSLANNYNNTAKFTPENGFNPYLDLQLESSVTETSRYQFADTSNSNEIRDLTNFSIDTVQTIKIKAGIKGWSDNLENNIVLSSSPQRNEAEIIALLGGGFFNNLTEANGNLDLVNLASAAFLGGVQGEIQKAFGFDELRLFPTQILDPENRISTLGLGAELALDLTDDLSISIMKILTNEQSPRYSIRYRLNEQTIFRGSSDFEQDTRGVLEFEHRF</sequence>
<evidence type="ECO:0000313" key="7">
    <source>
        <dbReference type="EMBL" id="MTF38931.1"/>
    </source>
</evidence>
<organism evidence="7 8">
    <name type="scientific">Cyanobacterium aponinum 0216</name>
    <dbReference type="NCBI Taxonomy" id="2676140"/>
    <lineage>
        <taxon>Bacteria</taxon>
        <taxon>Bacillati</taxon>
        <taxon>Cyanobacteriota</taxon>
        <taxon>Cyanophyceae</taxon>
        <taxon>Oscillatoriophycideae</taxon>
        <taxon>Chroococcales</taxon>
        <taxon>Geminocystaceae</taxon>
        <taxon>Cyanobacterium</taxon>
    </lineage>
</organism>
<keyword evidence="2 5" id="KW-0812">Transmembrane</keyword>
<dbReference type="InterPro" id="IPR053022">
    <property type="entry name" value="Chloroplast_translocon_comp"/>
</dbReference>
<gene>
    <name evidence="7" type="ORF">GGC33_08315</name>
</gene>
<dbReference type="InterPro" id="IPR007452">
    <property type="entry name" value="TamB_C"/>
</dbReference>
<comment type="caution">
    <text evidence="7">The sequence shown here is derived from an EMBL/GenBank/DDBJ whole genome shotgun (WGS) entry which is preliminary data.</text>
</comment>
<dbReference type="GO" id="GO:0005886">
    <property type="term" value="C:plasma membrane"/>
    <property type="evidence" value="ECO:0007669"/>
    <property type="project" value="InterPro"/>
</dbReference>
<evidence type="ECO:0000256" key="2">
    <source>
        <dbReference type="ARBA" id="ARBA00022692"/>
    </source>
</evidence>
<feature type="transmembrane region" description="Helical" evidence="5">
    <location>
        <begin position="31"/>
        <end position="50"/>
    </location>
</feature>
<dbReference type="Proteomes" id="UP000437131">
    <property type="component" value="Unassembled WGS sequence"/>
</dbReference>
<evidence type="ECO:0000256" key="3">
    <source>
        <dbReference type="ARBA" id="ARBA00022989"/>
    </source>
</evidence>
<dbReference type="PANTHER" id="PTHR34457:SF3">
    <property type="entry name" value="PROTEIN TIC236, CHLOROPLASTIC"/>
    <property type="match status" value="1"/>
</dbReference>
<protein>
    <submittedName>
        <fullName evidence="7">DUF748 domain-containing protein</fullName>
    </submittedName>
</protein>
<dbReference type="Pfam" id="PF04357">
    <property type="entry name" value="TamB"/>
    <property type="match status" value="1"/>
</dbReference>
<keyword evidence="4 5" id="KW-0472">Membrane</keyword>
<feature type="domain" description="Translocation and assembly module TamB C-terminal" evidence="6">
    <location>
        <begin position="1395"/>
        <end position="1756"/>
    </location>
</feature>
<evidence type="ECO:0000256" key="4">
    <source>
        <dbReference type="ARBA" id="ARBA00023136"/>
    </source>
</evidence>
<evidence type="ECO:0000259" key="6">
    <source>
        <dbReference type="Pfam" id="PF04357"/>
    </source>
</evidence>